<dbReference type="KEGG" id="ccau:EG346_14070"/>
<reference evidence="4" key="3">
    <citation type="submission" date="2018-11" db="EMBL/GenBank/DDBJ databases">
        <title>Proposal to divide the Flavobacteriaceae and reorganize its genera based on Amino Acid Identity values calculated from whole genome sequences.</title>
        <authorList>
            <person name="Nicholson A.C."/>
            <person name="Gulvik C.A."/>
            <person name="Whitney A.M."/>
            <person name="Humrighouse B.W."/>
            <person name="Bell M."/>
            <person name="Holmes B."/>
            <person name="Steigerwalt A.G."/>
            <person name="Villarma A."/>
            <person name="Sheth M."/>
            <person name="Batra D."/>
            <person name="Pryor J."/>
            <person name="Bernardet J.-F."/>
            <person name="Hugo C."/>
            <person name="Kampfer P."/>
            <person name="Newman J."/>
            <person name="McQuiston J.R."/>
        </authorList>
    </citation>
    <scope>NUCLEOTIDE SEQUENCE [LARGE SCALE GENOMIC DNA]</scope>
    <source>
        <strain evidence="4">G0188</strain>
    </source>
</reference>
<dbReference type="EMBL" id="UFVQ01000003">
    <property type="protein sequence ID" value="STC94046.1"/>
    <property type="molecule type" value="Genomic_DNA"/>
</dbReference>
<evidence type="ECO:0000313" key="3">
    <source>
        <dbReference type="Proteomes" id="UP000255224"/>
    </source>
</evidence>
<organism evidence="2 3">
    <name type="scientific">Chryseobacterium carnipullorum</name>
    <dbReference type="NCBI Taxonomy" id="1124835"/>
    <lineage>
        <taxon>Bacteria</taxon>
        <taxon>Pseudomonadati</taxon>
        <taxon>Bacteroidota</taxon>
        <taxon>Flavobacteriia</taxon>
        <taxon>Flavobacteriales</taxon>
        <taxon>Weeksellaceae</taxon>
        <taxon>Chryseobacterium group</taxon>
        <taxon>Chryseobacterium</taxon>
    </lineage>
</organism>
<proteinExistence type="predicted"/>
<name>A0A376DQW5_CHRCU</name>
<sequence length="93" mass="10752">MKTYSVVQNSILDILKLKTTEISVTVDDSSITTKIIDRGILIYKIKEKNKYHPFINSLQINLYFLNRSAKINFKNKMGICTSSNQLRHFSLNP</sequence>
<dbReference type="Proteomes" id="UP000255224">
    <property type="component" value="Unassembled WGS sequence"/>
</dbReference>
<gene>
    <name evidence="1" type="ORF">EG346_14070</name>
    <name evidence="2" type="ORF">NCTC13533_01270</name>
</gene>
<evidence type="ECO:0000313" key="2">
    <source>
        <dbReference type="EMBL" id="STC94046.1"/>
    </source>
</evidence>
<dbReference type="EMBL" id="CP033920">
    <property type="protein sequence ID" value="AZA49232.1"/>
    <property type="molecule type" value="Genomic_DNA"/>
</dbReference>
<reference evidence="1" key="2">
    <citation type="submission" date="2018-11" db="EMBL/GenBank/DDBJ databases">
        <title>Proposal to divide the Flavobacteriaceae and reorganize its genera based on Amino Acid Identity values calculated from whole genome sequences.</title>
        <authorList>
            <person name="Nicholson A.C."/>
            <person name="Gulvik C.A."/>
            <person name="Whitney A.M."/>
            <person name="Humrighouse B.W."/>
            <person name="Bell M."/>
            <person name="Holmes B."/>
            <person name="Steigerwalt A."/>
            <person name="Villarma A."/>
            <person name="Sheth M."/>
            <person name="Batra D."/>
            <person name="Pryor J."/>
            <person name="Bernardet J.-F."/>
            <person name="Hugo C."/>
            <person name="Kampfer P."/>
            <person name="Newman J."/>
            <person name="Mcquiston J.R."/>
        </authorList>
    </citation>
    <scope>NUCLEOTIDE SEQUENCE</scope>
    <source>
        <strain evidence="1">G0188</strain>
    </source>
</reference>
<evidence type="ECO:0000313" key="4">
    <source>
        <dbReference type="Proteomes" id="UP000273270"/>
    </source>
</evidence>
<evidence type="ECO:0000313" key="1">
    <source>
        <dbReference type="EMBL" id="AZA49232.1"/>
    </source>
</evidence>
<dbReference type="AlphaFoldDB" id="A0A376DQW5"/>
<accession>A0A3G6M102</accession>
<accession>A0A376DQW5</accession>
<keyword evidence="4" id="KW-1185">Reference proteome</keyword>
<reference evidence="2 3" key="1">
    <citation type="submission" date="2018-06" db="EMBL/GenBank/DDBJ databases">
        <authorList>
            <consortium name="Pathogen Informatics"/>
            <person name="Doyle S."/>
        </authorList>
    </citation>
    <scope>NUCLEOTIDE SEQUENCE [LARGE SCALE GENOMIC DNA]</scope>
    <source>
        <strain evidence="2 3">NCTC13533</strain>
    </source>
</reference>
<protein>
    <submittedName>
        <fullName evidence="2">Uncharacterized protein</fullName>
    </submittedName>
</protein>
<dbReference type="Proteomes" id="UP000273270">
    <property type="component" value="Chromosome"/>
</dbReference>